<evidence type="ECO:0000313" key="3">
    <source>
        <dbReference type="EMBL" id="HIS37171.1"/>
    </source>
</evidence>
<dbReference type="AlphaFoldDB" id="A0A9D1F0K6"/>
<reference evidence="3" key="1">
    <citation type="submission" date="2020-10" db="EMBL/GenBank/DDBJ databases">
        <authorList>
            <person name="Gilroy R."/>
        </authorList>
    </citation>
    <scope>NUCLEOTIDE SEQUENCE</scope>
    <source>
        <strain evidence="3">6276</strain>
    </source>
</reference>
<sequence length="219" mass="23509">MRKLLLFTITLVLMLAAPVQASDTNTVKATIVKHAISMGVDPAIALSIAKTESGYRHNARSSHGAVGVFQLMPSTARRMGLNPYSLNDNIKGGIMYYKMMYKMFGSMELALAAYNAGPGNVKKYKAVPPYGETKRFVSKIMTDYHQLKANPDPAMRAAASAAKKPAQVSSVPSNAKVSAAPVISAPVPKAVKENELNTKVEIVDETPIELEIEASSLAI</sequence>
<keyword evidence="1" id="KW-0732">Signal</keyword>
<comment type="caution">
    <text evidence="3">The sequence shown here is derived from an EMBL/GenBank/DDBJ whole genome shotgun (WGS) entry which is preliminary data.</text>
</comment>
<feature type="chain" id="PRO_5039281982" evidence="1">
    <location>
        <begin position="22"/>
        <end position="219"/>
    </location>
</feature>
<dbReference type="InterPro" id="IPR008258">
    <property type="entry name" value="Transglycosylase_SLT_dom_1"/>
</dbReference>
<dbReference type="PANTHER" id="PTHR37423:SF2">
    <property type="entry name" value="MEMBRANE-BOUND LYTIC MUREIN TRANSGLYCOSYLASE C"/>
    <property type="match status" value="1"/>
</dbReference>
<dbReference type="Gene3D" id="1.10.530.10">
    <property type="match status" value="1"/>
</dbReference>
<accession>A0A9D1F0K6</accession>
<feature type="signal peptide" evidence="1">
    <location>
        <begin position="1"/>
        <end position="21"/>
    </location>
</feature>
<dbReference type="InterPro" id="IPR023346">
    <property type="entry name" value="Lysozyme-like_dom_sf"/>
</dbReference>
<evidence type="ECO:0000259" key="2">
    <source>
        <dbReference type="Pfam" id="PF01464"/>
    </source>
</evidence>
<dbReference type="EMBL" id="DVIU01000218">
    <property type="protein sequence ID" value="HIS37171.1"/>
    <property type="molecule type" value="Genomic_DNA"/>
</dbReference>
<name>A0A9D1F0K6_9BACT</name>
<dbReference type="Pfam" id="PF01464">
    <property type="entry name" value="SLT"/>
    <property type="match status" value="1"/>
</dbReference>
<proteinExistence type="predicted"/>
<reference evidence="3" key="2">
    <citation type="journal article" date="2021" name="PeerJ">
        <title>Extensive microbial diversity within the chicken gut microbiome revealed by metagenomics and culture.</title>
        <authorList>
            <person name="Gilroy R."/>
            <person name="Ravi A."/>
            <person name="Getino M."/>
            <person name="Pursley I."/>
            <person name="Horton D.L."/>
            <person name="Alikhan N.F."/>
            <person name="Baker D."/>
            <person name="Gharbi K."/>
            <person name="Hall N."/>
            <person name="Watson M."/>
            <person name="Adriaenssens E.M."/>
            <person name="Foster-Nyarko E."/>
            <person name="Jarju S."/>
            <person name="Secka A."/>
            <person name="Antonio M."/>
            <person name="Oren A."/>
            <person name="Chaudhuri R.R."/>
            <person name="La Ragione R."/>
            <person name="Hildebrand F."/>
            <person name="Pallen M.J."/>
        </authorList>
    </citation>
    <scope>NUCLEOTIDE SEQUENCE</scope>
    <source>
        <strain evidence="3">6276</strain>
    </source>
</reference>
<dbReference type="PANTHER" id="PTHR37423">
    <property type="entry name" value="SOLUBLE LYTIC MUREIN TRANSGLYCOSYLASE-RELATED"/>
    <property type="match status" value="1"/>
</dbReference>
<organism evidence="3 4">
    <name type="scientific">Candidatus Scatousia excrementigallinarum</name>
    <dbReference type="NCBI Taxonomy" id="2840935"/>
    <lineage>
        <taxon>Bacteria</taxon>
        <taxon>Candidatus Scatousia</taxon>
    </lineage>
</organism>
<dbReference type="SUPFAM" id="SSF53955">
    <property type="entry name" value="Lysozyme-like"/>
    <property type="match status" value="1"/>
</dbReference>
<dbReference type="CDD" id="cd16896">
    <property type="entry name" value="LT_Slt70-like"/>
    <property type="match status" value="1"/>
</dbReference>
<evidence type="ECO:0000256" key="1">
    <source>
        <dbReference type="SAM" id="SignalP"/>
    </source>
</evidence>
<dbReference type="Proteomes" id="UP000823928">
    <property type="component" value="Unassembled WGS sequence"/>
</dbReference>
<protein>
    <submittedName>
        <fullName evidence="3">Lytic transglycosylase domain-containing protein</fullName>
    </submittedName>
</protein>
<gene>
    <name evidence="3" type="ORF">IAC10_11185</name>
</gene>
<feature type="domain" description="Transglycosylase SLT" evidence="2">
    <location>
        <begin position="37"/>
        <end position="126"/>
    </location>
</feature>
<evidence type="ECO:0000313" key="4">
    <source>
        <dbReference type="Proteomes" id="UP000823928"/>
    </source>
</evidence>